<comment type="caution">
    <text evidence="2">The sequence shown here is derived from an EMBL/GenBank/DDBJ whole genome shotgun (WGS) entry which is preliminary data.</text>
</comment>
<dbReference type="OrthoDB" id="7410608at2"/>
<proteinExistence type="predicted"/>
<name>A0A844YJF7_9SPHN</name>
<organism evidence="2 3">
    <name type="scientific">Qipengyuania oceanensis</name>
    <dbReference type="NCBI Taxonomy" id="1463597"/>
    <lineage>
        <taxon>Bacteria</taxon>
        <taxon>Pseudomonadati</taxon>
        <taxon>Pseudomonadota</taxon>
        <taxon>Alphaproteobacteria</taxon>
        <taxon>Sphingomonadales</taxon>
        <taxon>Erythrobacteraceae</taxon>
        <taxon>Qipengyuania</taxon>
    </lineage>
</organism>
<dbReference type="EMBL" id="WTYN01000001">
    <property type="protein sequence ID" value="MXO63178.1"/>
    <property type="molecule type" value="Genomic_DNA"/>
</dbReference>
<dbReference type="Proteomes" id="UP000445582">
    <property type="component" value="Unassembled WGS sequence"/>
</dbReference>
<keyword evidence="1" id="KW-0812">Transmembrane</keyword>
<feature type="transmembrane region" description="Helical" evidence="1">
    <location>
        <begin position="21"/>
        <end position="43"/>
    </location>
</feature>
<dbReference type="RefSeq" id="WP_160674386.1">
    <property type="nucleotide sequence ID" value="NZ_WTYN01000001.1"/>
</dbReference>
<evidence type="ECO:0008006" key="4">
    <source>
        <dbReference type="Google" id="ProtNLM"/>
    </source>
</evidence>
<keyword evidence="3" id="KW-1185">Reference proteome</keyword>
<dbReference type="AlphaFoldDB" id="A0A844YJF7"/>
<evidence type="ECO:0000256" key="1">
    <source>
        <dbReference type="SAM" id="Phobius"/>
    </source>
</evidence>
<sequence>MASRRGARGRAFLPFDHGQPIATIGLAPFAGILLTVMLVFAALRPPVQHAVLVDLPAPPYPGEIGVLSPPTNKIIITRDGQVLWNAAPVSDAQLADILLSVADDNPQPSL</sequence>
<gene>
    <name evidence="2" type="ORF">GRI48_09165</name>
</gene>
<accession>A0A844YJF7</accession>
<protein>
    <recommendedName>
        <fullName evidence="4">Biopolymer transporter ExbD</fullName>
    </recommendedName>
</protein>
<keyword evidence="1" id="KW-1133">Transmembrane helix</keyword>
<evidence type="ECO:0000313" key="2">
    <source>
        <dbReference type="EMBL" id="MXO63178.1"/>
    </source>
</evidence>
<reference evidence="2 3" key="1">
    <citation type="submission" date="2019-12" db="EMBL/GenBank/DDBJ databases">
        <title>Genomic-based taxomic classification of the family Erythrobacteraceae.</title>
        <authorList>
            <person name="Xu L."/>
        </authorList>
    </citation>
    <scope>NUCLEOTIDE SEQUENCE [LARGE SCALE GENOMIC DNA]</scope>
    <source>
        <strain evidence="2 3">MCCC 1A09965</strain>
    </source>
</reference>
<evidence type="ECO:0000313" key="3">
    <source>
        <dbReference type="Proteomes" id="UP000445582"/>
    </source>
</evidence>
<keyword evidence="1" id="KW-0472">Membrane</keyword>